<proteinExistence type="predicted"/>
<protein>
    <recommendedName>
        <fullName evidence="4">Endonuclease/exonuclease/phosphatase domain-containing protein</fullName>
    </recommendedName>
</protein>
<feature type="region of interest" description="Disordered" evidence="1">
    <location>
        <begin position="429"/>
        <end position="448"/>
    </location>
</feature>
<feature type="compositionally biased region" description="Gly residues" evidence="1">
    <location>
        <begin position="437"/>
        <end position="447"/>
    </location>
</feature>
<dbReference type="Gene3D" id="3.60.10.10">
    <property type="entry name" value="Endonuclease/exonuclease/phosphatase"/>
    <property type="match status" value="1"/>
</dbReference>
<evidence type="ECO:0000313" key="3">
    <source>
        <dbReference type="Proteomes" id="UP001189429"/>
    </source>
</evidence>
<evidence type="ECO:0000256" key="1">
    <source>
        <dbReference type="SAM" id="MobiDB-lite"/>
    </source>
</evidence>
<evidence type="ECO:0008006" key="4">
    <source>
        <dbReference type="Google" id="ProtNLM"/>
    </source>
</evidence>
<dbReference type="InterPro" id="IPR036691">
    <property type="entry name" value="Endo/exonu/phosph_ase_sf"/>
</dbReference>
<accession>A0ABN9QJ54</accession>
<sequence>MAKALGMIRLARTHGWDAACLSDVHCPWEFTDYYSLPGAPRDLRNTVVAIEEFIVIFGTRSAILLSPAAQQAWRDHECHVARHECGRLLTVSLRIKGASYAITSVYAPDQSYGADLRRDFFELCDEVRLGIPATTSQLWLGDWNSHIGADSCQHYSGLGRYGMNTPTGAPGRELAAWLAHGPQLDLIDSYFKISPRGTWSHPVGGRHIHFELDVCAASSPLRRRFSRVKTFQVEFSDHCGKTYHLALAKAHEAWRELRQRGAEAQKRPLALHRMQGSLPEAVALREQYVRLCEDQTPPLDENCPLSAIRDIAAAAAEEVVGRESKRWCTPYLAGHAREMEAECDALRELRRRQRLAPTTEESTALRQQHRARSQAYRALRRKWRAEWISGMVTELERSMQFHDMPDSAEMAIGAAAGLEALRAAAPAPAQQAMPGSQGPGGHGGAGGSVQEFQEMCNLMGRMLIRHDRSIQTLQDKDSLTFLVYSLEAKAAAVKVRKDWKTAKPAEGPHPCGHSLRAMAWAALITEVGEASAEMMQKWPKPPQDQAKYDLARTQHAAIETLQKASLKEVEAWCFRLQPAHEEPLEQADRAWVWSLMLSRTAPPEFVNPLCTAAAFGEKAKGVRLVLARSDDGPQCQQLQEYVGKGKGTGKGRRSWGIIGYFVGFLRDVLRIGRFSIFAHSCPIPRLPVPVFHGVEHGMRDPVLVAVLGRKQFYNPKLYKPPAKVELSAQGAIERDMSGAAALVQVSARRGAAVAPPPETWDACAAKSEESSGVIAMIDLLIKDLDTEMTEAETEEKDSQADYDKTIADAKGKRTTDSKDLTSKAATKADLESDLPALKGDSASAAKELMATDKYISQLHGECDWLLQYYGAREEARSGEIDALGKAKAVLSGADYSLLQK</sequence>
<keyword evidence="3" id="KW-1185">Reference proteome</keyword>
<reference evidence="2" key="1">
    <citation type="submission" date="2023-10" db="EMBL/GenBank/DDBJ databases">
        <authorList>
            <person name="Chen Y."/>
            <person name="Shah S."/>
            <person name="Dougan E. K."/>
            <person name="Thang M."/>
            <person name="Chan C."/>
        </authorList>
    </citation>
    <scope>NUCLEOTIDE SEQUENCE [LARGE SCALE GENOMIC DNA]</scope>
</reference>
<evidence type="ECO:0000313" key="2">
    <source>
        <dbReference type="EMBL" id="CAK0804852.1"/>
    </source>
</evidence>
<dbReference type="Proteomes" id="UP001189429">
    <property type="component" value="Unassembled WGS sequence"/>
</dbReference>
<organism evidence="2 3">
    <name type="scientific">Prorocentrum cordatum</name>
    <dbReference type="NCBI Taxonomy" id="2364126"/>
    <lineage>
        <taxon>Eukaryota</taxon>
        <taxon>Sar</taxon>
        <taxon>Alveolata</taxon>
        <taxon>Dinophyceae</taxon>
        <taxon>Prorocentrales</taxon>
        <taxon>Prorocentraceae</taxon>
        <taxon>Prorocentrum</taxon>
    </lineage>
</organism>
<name>A0ABN9QJ54_9DINO</name>
<dbReference type="SUPFAM" id="SSF56219">
    <property type="entry name" value="DNase I-like"/>
    <property type="match status" value="1"/>
</dbReference>
<gene>
    <name evidence="2" type="ORF">PCOR1329_LOCUS11532</name>
</gene>
<comment type="caution">
    <text evidence="2">The sequence shown here is derived from an EMBL/GenBank/DDBJ whole genome shotgun (WGS) entry which is preliminary data.</text>
</comment>
<dbReference type="EMBL" id="CAUYUJ010003335">
    <property type="protein sequence ID" value="CAK0804852.1"/>
    <property type="molecule type" value="Genomic_DNA"/>
</dbReference>